<evidence type="ECO:0000313" key="2">
    <source>
        <dbReference type="Proteomes" id="UP001162483"/>
    </source>
</evidence>
<gene>
    <name evidence="1" type="ORF">SPARVUS_LOCUS5603848</name>
</gene>
<accession>A0ABN9CTF6</accession>
<keyword evidence="2" id="KW-1185">Reference proteome</keyword>
<evidence type="ECO:0000313" key="1">
    <source>
        <dbReference type="EMBL" id="CAI9562396.1"/>
    </source>
</evidence>
<organism evidence="1 2">
    <name type="scientific">Staurois parvus</name>
    <dbReference type="NCBI Taxonomy" id="386267"/>
    <lineage>
        <taxon>Eukaryota</taxon>
        <taxon>Metazoa</taxon>
        <taxon>Chordata</taxon>
        <taxon>Craniata</taxon>
        <taxon>Vertebrata</taxon>
        <taxon>Euteleostomi</taxon>
        <taxon>Amphibia</taxon>
        <taxon>Batrachia</taxon>
        <taxon>Anura</taxon>
        <taxon>Neobatrachia</taxon>
        <taxon>Ranoidea</taxon>
        <taxon>Ranidae</taxon>
        <taxon>Staurois</taxon>
    </lineage>
</organism>
<name>A0ABN9CTF6_9NEOB</name>
<reference evidence="1" key="1">
    <citation type="submission" date="2023-05" db="EMBL/GenBank/DDBJ databases">
        <authorList>
            <person name="Stuckert A."/>
        </authorList>
    </citation>
    <scope>NUCLEOTIDE SEQUENCE</scope>
</reference>
<dbReference type="EMBL" id="CATNWA010011844">
    <property type="protein sequence ID" value="CAI9562396.1"/>
    <property type="molecule type" value="Genomic_DNA"/>
</dbReference>
<dbReference type="Proteomes" id="UP001162483">
    <property type="component" value="Unassembled WGS sequence"/>
</dbReference>
<proteinExistence type="predicted"/>
<comment type="caution">
    <text evidence="1">The sequence shown here is derived from an EMBL/GenBank/DDBJ whole genome shotgun (WGS) entry which is preliminary data.</text>
</comment>
<sequence>MREVRGCCRICGLPIGICKLRRKDTRGSMGLCCKFLVVAGQYLCSPPHQLVLHLWDSPHHQVILQCWYVKDQDVLGH</sequence>
<protein>
    <submittedName>
        <fullName evidence="1">Uncharacterized protein</fullName>
    </submittedName>
</protein>